<sequence>MAYNILHAQLLVVDSEGPEPMMSSNDGLSRMFTPGGKVETDGFTDDETTVVEITSDEESIGVGEGVGVSRLPTVSDEDDIGELLMGSVDEGVTEMLTTSDDEGVGVSGLLRTFNEDDVAELPTTSDEDRVAELVADDGSGSDELDFRVGELLENSVLICSVDVFLDLTVIRFQVNPSTTTTMPPKKKIADEGAEAGGDGKFSWTADNERTLLLLTMGRTITSDDYHKLVGALPPGTNWNAIRQRFGKMRKEQRARMEELGWTLPDGATETPTKTPTKSPKKRTVAAEKSDDVGDAEAESPTKKPRARKSQKEIVKKETEEMLFNGDVEDAGVKEEVIENDV</sequence>
<organism evidence="2 3">
    <name type="scientific">Alternaria alternata</name>
    <name type="common">Alternaria rot fungus</name>
    <name type="synonym">Torula alternata</name>
    <dbReference type="NCBI Taxonomy" id="5599"/>
    <lineage>
        <taxon>Eukaryota</taxon>
        <taxon>Fungi</taxon>
        <taxon>Dikarya</taxon>
        <taxon>Ascomycota</taxon>
        <taxon>Pezizomycotina</taxon>
        <taxon>Dothideomycetes</taxon>
        <taxon>Pleosporomycetidae</taxon>
        <taxon>Pleosporales</taxon>
        <taxon>Pleosporineae</taxon>
        <taxon>Pleosporaceae</taxon>
        <taxon>Alternaria</taxon>
        <taxon>Alternaria sect. Alternaria</taxon>
        <taxon>Alternaria alternata complex</taxon>
    </lineage>
</organism>
<proteinExistence type="predicted"/>
<dbReference type="VEuPathDB" id="FungiDB:CC77DRAFT_900376"/>
<dbReference type="VEuPathDB" id="FungiDB:CC77DRAFT_1021280"/>
<name>A0A4Q4NL87_ALTAL</name>
<feature type="compositionally biased region" description="Low complexity" evidence="1">
    <location>
        <begin position="268"/>
        <end position="277"/>
    </location>
</feature>
<dbReference type="Proteomes" id="UP000291422">
    <property type="component" value="Unassembled WGS sequence"/>
</dbReference>
<dbReference type="EMBL" id="PDXD01000006">
    <property type="protein sequence ID" value="RYN79030.1"/>
    <property type="molecule type" value="Genomic_DNA"/>
</dbReference>
<evidence type="ECO:0000256" key="1">
    <source>
        <dbReference type="SAM" id="MobiDB-lite"/>
    </source>
</evidence>
<comment type="caution">
    <text evidence="2">The sequence shown here is derived from an EMBL/GenBank/DDBJ whole genome shotgun (WGS) entry which is preliminary data.</text>
</comment>
<feature type="compositionally biased region" description="Basic and acidic residues" evidence="1">
    <location>
        <begin position="309"/>
        <end position="319"/>
    </location>
</feature>
<reference evidence="3" key="1">
    <citation type="journal article" date="2019" name="bioRxiv">
        <title>Genomics, evolutionary history and diagnostics of the Alternaria alternata species group including apple and Asian pear pathotypes.</title>
        <authorList>
            <person name="Armitage A.D."/>
            <person name="Cockerton H.M."/>
            <person name="Sreenivasaprasad S."/>
            <person name="Woodhall J.W."/>
            <person name="Lane C.R."/>
            <person name="Harrison R.J."/>
            <person name="Clarkson J.P."/>
        </authorList>
    </citation>
    <scope>NUCLEOTIDE SEQUENCE [LARGE SCALE GENOMIC DNA]</scope>
    <source>
        <strain evidence="3">FERA 1177</strain>
    </source>
</reference>
<dbReference type="AlphaFoldDB" id="A0A4Q4NL87"/>
<accession>A0A4Q4NL87</accession>
<protein>
    <recommendedName>
        <fullName evidence="4">Myb-like domain-containing protein</fullName>
    </recommendedName>
</protein>
<feature type="compositionally biased region" description="Basic and acidic residues" evidence="1">
    <location>
        <begin position="330"/>
        <end position="341"/>
    </location>
</feature>
<evidence type="ECO:0000313" key="2">
    <source>
        <dbReference type="EMBL" id="RYN79030.1"/>
    </source>
</evidence>
<evidence type="ECO:0000313" key="3">
    <source>
        <dbReference type="Proteomes" id="UP000291422"/>
    </source>
</evidence>
<evidence type="ECO:0008006" key="4">
    <source>
        <dbReference type="Google" id="ProtNLM"/>
    </source>
</evidence>
<feature type="region of interest" description="Disordered" evidence="1">
    <location>
        <begin position="259"/>
        <end position="341"/>
    </location>
</feature>
<gene>
    <name evidence="2" type="ORF">AA0117_g3848</name>
</gene>